<dbReference type="SMART" id="SM00060">
    <property type="entry name" value="FN3"/>
    <property type="match status" value="4"/>
</dbReference>
<dbReference type="InterPro" id="IPR003961">
    <property type="entry name" value="FN3_dom"/>
</dbReference>
<comment type="caution">
    <text evidence="5">The sequence shown here is derived from an EMBL/GenBank/DDBJ whole genome shotgun (WGS) entry which is preliminary data.</text>
</comment>
<keyword evidence="1" id="KW-0880">Kelch repeat</keyword>
<dbReference type="STRING" id="1237149.C900_02691"/>
<dbReference type="InterPro" id="IPR015915">
    <property type="entry name" value="Kelch-typ_b-propeller"/>
</dbReference>
<dbReference type="InterPro" id="IPR026444">
    <property type="entry name" value="Secre_tail"/>
</dbReference>
<dbReference type="RefSeq" id="WP_009577828.1">
    <property type="nucleotide sequence ID" value="NZ_AMZN01000004.1"/>
</dbReference>
<organism evidence="5 6">
    <name type="scientific">Fulvivirga imtechensis AK7</name>
    <dbReference type="NCBI Taxonomy" id="1237149"/>
    <lineage>
        <taxon>Bacteria</taxon>
        <taxon>Pseudomonadati</taxon>
        <taxon>Bacteroidota</taxon>
        <taxon>Cytophagia</taxon>
        <taxon>Cytophagales</taxon>
        <taxon>Fulvivirgaceae</taxon>
        <taxon>Fulvivirga</taxon>
    </lineage>
</organism>
<evidence type="ECO:0000256" key="3">
    <source>
        <dbReference type="SAM" id="SignalP"/>
    </source>
</evidence>
<keyword evidence="6" id="KW-1185">Reference proteome</keyword>
<feature type="chain" id="PRO_5003993495" evidence="3">
    <location>
        <begin position="21"/>
        <end position="1347"/>
    </location>
</feature>
<dbReference type="EMBL" id="AMZN01000004">
    <property type="protein sequence ID" value="ELR73606.1"/>
    <property type="molecule type" value="Genomic_DNA"/>
</dbReference>
<dbReference type="eggNOG" id="COG3055">
    <property type="taxonomic scope" value="Bacteria"/>
</dbReference>
<dbReference type="InterPro" id="IPR013783">
    <property type="entry name" value="Ig-like_fold"/>
</dbReference>
<gene>
    <name evidence="5" type="ORF">C900_02691</name>
</gene>
<keyword evidence="2" id="KW-0677">Repeat</keyword>
<dbReference type="OrthoDB" id="103335at2"/>
<accession>L8JX03</accession>
<feature type="domain" description="Fibronectin type-III" evidence="4">
    <location>
        <begin position="981"/>
        <end position="1069"/>
    </location>
</feature>
<feature type="domain" description="Fibronectin type-III" evidence="4">
    <location>
        <begin position="327"/>
        <end position="415"/>
    </location>
</feature>
<feature type="domain" description="Fibronectin type-III" evidence="4">
    <location>
        <begin position="1070"/>
        <end position="1158"/>
    </location>
</feature>
<dbReference type="SUPFAM" id="SSF49265">
    <property type="entry name" value="Fibronectin type III"/>
    <property type="match status" value="4"/>
</dbReference>
<dbReference type="InterPro" id="IPR036116">
    <property type="entry name" value="FN3_sf"/>
</dbReference>
<evidence type="ECO:0000259" key="4">
    <source>
        <dbReference type="PROSITE" id="PS50853"/>
    </source>
</evidence>
<keyword evidence="3" id="KW-0732">Signal</keyword>
<dbReference type="SUPFAM" id="SSF50965">
    <property type="entry name" value="Galactose oxidase, central domain"/>
    <property type="match status" value="1"/>
</dbReference>
<feature type="domain" description="Fibronectin type-III" evidence="4">
    <location>
        <begin position="419"/>
        <end position="513"/>
    </location>
</feature>
<dbReference type="PANTHER" id="PTHR45632">
    <property type="entry name" value="LD33804P"/>
    <property type="match status" value="1"/>
</dbReference>
<dbReference type="NCBIfam" id="TIGR04183">
    <property type="entry name" value="Por_Secre_tail"/>
    <property type="match status" value="1"/>
</dbReference>
<protein>
    <submittedName>
        <fullName evidence="5">Kelch repeat-containing protein</fullName>
    </submittedName>
</protein>
<dbReference type="CDD" id="cd00063">
    <property type="entry name" value="FN3"/>
    <property type="match status" value="3"/>
</dbReference>
<dbReference type="PROSITE" id="PS50853">
    <property type="entry name" value="FN3"/>
    <property type="match status" value="4"/>
</dbReference>
<evidence type="ECO:0000313" key="6">
    <source>
        <dbReference type="Proteomes" id="UP000011135"/>
    </source>
</evidence>
<evidence type="ECO:0000313" key="5">
    <source>
        <dbReference type="EMBL" id="ELR73606.1"/>
    </source>
</evidence>
<evidence type="ECO:0000256" key="2">
    <source>
        <dbReference type="ARBA" id="ARBA00022737"/>
    </source>
</evidence>
<dbReference type="Pfam" id="PF24681">
    <property type="entry name" value="Kelch_KLHDC2_KLHL20_DRC7"/>
    <property type="match status" value="1"/>
</dbReference>
<dbReference type="PATRIC" id="fig|1237149.3.peg.382"/>
<dbReference type="Proteomes" id="UP000011135">
    <property type="component" value="Unassembled WGS sequence"/>
</dbReference>
<dbReference type="Gene3D" id="2.60.40.10">
    <property type="entry name" value="Immunoglobulins"/>
    <property type="match status" value="5"/>
</dbReference>
<evidence type="ECO:0000256" key="1">
    <source>
        <dbReference type="ARBA" id="ARBA00022441"/>
    </source>
</evidence>
<dbReference type="SUPFAM" id="SSF117281">
    <property type="entry name" value="Kelch motif"/>
    <property type="match status" value="1"/>
</dbReference>
<reference evidence="5 6" key="1">
    <citation type="submission" date="2012-12" db="EMBL/GenBank/DDBJ databases">
        <title>Genome assembly of Fulvivirga imtechensis AK7.</title>
        <authorList>
            <person name="Nupur N."/>
            <person name="Khatri I."/>
            <person name="Kumar R."/>
            <person name="Subramanian S."/>
            <person name="Pinnaka A."/>
        </authorList>
    </citation>
    <scope>NUCLEOTIDE SEQUENCE [LARGE SCALE GENOMIC DNA]</scope>
    <source>
        <strain evidence="5 6">AK7</strain>
    </source>
</reference>
<proteinExistence type="predicted"/>
<sequence>MKSFYIGTLFLTIFSYSAFCQVYEWDQLADFTGNARHGAVSFVIENEAYVGTGKSQDGTYYQDFYKYNATSDQWTPIADFPGAARYEAVAFSINGKGYVGTGSNGSGSLVDFYEYDPSTNNWSPVADFIGTARFSATAFAINGKGYVGTGNDGTGGTVDFFEYDPVTDNWASITGLENGNTRTNAVAFTINGKGYLTSGSYFDGSSTTVYSDIIEYDPVADNWTEKIFADIKLSNKQGAACFVVDNKAYLVAGSGNATTTVYDPSDNTLSTSTDFGPSTTEDNRNSLVAFALNDQGYAALGYYNEDFFTSIDRNDLWTMKEVVPPAAPSNIYFSNTTETTTTIYWTDNASDEESYEVYISTGDNLNYTLEASVAANTTSYGLTGLTAGTIYYVKIAAVKQGLSASAESYFTTDQPDLAAPSNLTVVPDSYYKQFNLSWNDNSGNEDGFIIERSIGDNSNFIALDTVIWSTTFSDDNLPKTDTLVTYRITAYVGNTTMSSEEVAIQTTALMPQAVDIIIDDIRYYYGSATIRFFPTRNRADGFVIQTATNAEFITIDTTFNSWISISLEEMQPLNFRLIYFNEYGVDTTSIVNVSPVLFPPYELKVDYVSNEIIGLKFQPISTNYEGTIIERKTGAGSFTVIDTLGALDNYYNYYYYYDSSVVQNETYTYRVRNFLKDITSIYKNSDVVETRLFGSWKKYNKKGFDETLDSLSSLSLAKKIHLNGKIYLLSPQTLSFLSLDMSNGTVETLPDFPGLQTMRFGSSFIHNNSIYIFNGLDANYSYYKTLFQFNTETNEWTQKASVPDGLNLDGSLYAVTDLGEGKVYLSGADENYNFAYAIYDIVSDDWLLTTTDEERAFAHFGFVNEDSVTFINNDNKNFVSVNKTSALVKHGDFSQNYFSDMTKELLCQYNGQNLAFISNKVYSYDDLGNFNYQFEGLLPEVPQNSHAIAFTKGDTLFYGLGQKYSVSVTSLYYHDVNTPVHPTAIHADSITGTTALLKWYNDDPKTEGFIVQQYVGDEYVTIDSTTHKQLKLESLEQNTYYKFRIYAYNGEHLSSPGEGGFTTERTVPYPVKNVTDTVLSATSIRLSWQIDERIPVDKQEIRYWIDGEIIFPLSNSDTTVVITGLPEHMRPYFSIYTSNEYGEAFYNHQASLTYLHAPVLKFVVKEDSGYTLLWTDRSKAETNYIVQRKAEDEENFVTLDSLEADVTRYTDINIASGVNYIYRLYATSLITNDKNELETLNTSLYSNELSSENAVLATDNVTKAAKTNVWPNPFSSAFTITVTGALRNTRATLHNLRGERVGILSRQERDNHTDTFIFSGPDLPAGIYFYRVMTEHGEVRGKVLKTE</sequence>
<dbReference type="Gene3D" id="2.120.10.80">
    <property type="entry name" value="Kelch-type beta propeller"/>
    <property type="match status" value="3"/>
</dbReference>
<dbReference type="eggNOG" id="COG4733">
    <property type="taxonomic scope" value="Bacteria"/>
</dbReference>
<dbReference type="PANTHER" id="PTHR45632:SF3">
    <property type="entry name" value="KELCH-LIKE PROTEIN 32"/>
    <property type="match status" value="1"/>
</dbReference>
<name>L8JX03_9BACT</name>
<feature type="signal peptide" evidence="3">
    <location>
        <begin position="1"/>
        <end position="20"/>
    </location>
</feature>
<dbReference type="Pfam" id="PF00041">
    <property type="entry name" value="fn3"/>
    <property type="match status" value="2"/>
</dbReference>
<dbReference type="InterPro" id="IPR011043">
    <property type="entry name" value="Gal_Oxase/kelch_b-propeller"/>
</dbReference>